<evidence type="ECO:0000256" key="3">
    <source>
        <dbReference type="ARBA" id="ARBA00022679"/>
    </source>
</evidence>
<evidence type="ECO:0000256" key="8">
    <source>
        <dbReference type="SAM" id="MobiDB-lite"/>
    </source>
</evidence>
<dbReference type="Proteomes" id="UP000009131">
    <property type="component" value="Unassembled WGS sequence"/>
</dbReference>
<comment type="catalytic activity">
    <reaction evidence="5">
        <text>L-arginyl-[protein] + 2 S-adenosyl-L-methionine = N(omega),N(omega)-dimethyl-L-arginyl-[protein] + 2 S-adenosyl-L-homocysteine + 2 H(+)</text>
        <dbReference type="Rhea" id="RHEA:48096"/>
        <dbReference type="Rhea" id="RHEA-COMP:10532"/>
        <dbReference type="Rhea" id="RHEA-COMP:11991"/>
        <dbReference type="ChEBI" id="CHEBI:15378"/>
        <dbReference type="ChEBI" id="CHEBI:29965"/>
        <dbReference type="ChEBI" id="CHEBI:57856"/>
        <dbReference type="ChEBI" id="CHEBI:59789"/>
        <dbReference type="ChEBI" id="CHEBI:61897"/>
        <dbReference type="EC" id="2.1.1.319"/>
    </reaction>
    <physiologicalReaction direction="left-to-right" evidence="5">
        <dbReference type="Rhea" id="RHEA:48097"/>
    </physiologicalReaction>
</comment>
<evidence type="ECO:0000313" key="12">
    <source>
        <dbReference type="Proteomes" id="UP000009131"/>
    </source>
</evidence>
<evidence type="ECO:0000256" key="2">
    <source>
        <dbReference type="ARBA" id="ARBA00022603"/>
    </source>
</evidence>
<dbReference type="AlphaFoldDB" id="G7DSF3"/>
<dbReference type="OMA" id="DIHEIMI"/>
<feature type="region of interest" description="Disordered" evidence="8">
    <location>
        <begin position="616"/>
        <end position="640"/>
    </location>
</feature>
<dbReference type="PANTHER" id="PTHR11006">
    <property type="entry name" value="PROTEIN ARGININE N-METHYLTRANSFERASE"/>
    <property type="match status" value="1"/>
</dbReference>
<keyword evidence="12" id="KW-1185">Reference proteome</keyword>
<dbReference type="PANTHER" id="PTHR11006:SF53">
    <property type="entry name" value="PROTEIN ARGININE N-METHYLTRANSFERASE 3"/>
    <property type="match status" value="1"/>
</dbReference>
<dbReference type="RefSeq" id="XP_014566577.1">
    <property type="nucleotide sequence ID" value="XM_014711091.1"/>
</dbReference>
<dbReference type="EC" id="2.1.1.319" evidence="1"/>
<dbReference type="EMBL" id="BABT02000007">
    <property type="protein sequence ID" value="GAA93513.1"/>
    <property type="molecule type" value="Genomic_DNA"/>
</dbReference>
<keyword evidence="2 7" id="KW-0489">Methyltransferase</keyword>
<dbReference type="FunFam" id="3.40.50.150:FF:000003">
    <property type="entry name" value="Blast:Protein arginine N-methyltransferase 1"/>
    <property type="match status" value="1"/>
</dbReference>
<feature type="compositionally biased region" description="Low complexity" evidence="8">
    <location>
        <begin position="624"/>
        <end position="640"/>
    </location>
</feature>
<evidence type="ECO:0000256" key="1">
    <source>
        <dbReference type="ARBA" id="ARBA00011925"/>
    </source>
</evidence>
<dbReference type="CDD" id="cd02440">
    <property type="entry name" value="AdoMet_MTases"/>
    <property type="match status" value="1"/>
</dbReference>
<reference evidence="11 12" key="1">
    <citation type="journal article" date="2011" name="J. Gen. Appl. Microbiol.">
        <title>Draft genome sequencing of the enigmatic basidiomycete Mixia osmundae.</title>
        <authorList>
            <person name="Nishida H."/>
            <person name="Nagatsuka Y."/>
            <person name="Sugiyama J."/>
        </authorList>
    </citation>
    <scope>NUCLEOTIDE SEQUENCE [LARGE SCALE GENOMIC DNA]</scope>
    <source>
        <strain evidence="12">CBS 9802 / IAM 14324 / JCM 22182 / KY 12970</strain>
    </source>
</reference>
<dbReference type="InterPro" id="IPR025799">
    <property type="entry name" value="Arg_MeTrfase"/>
</dbReference>
<dbReference type="HOGENOM" id="CLU_017375_6_1_1"/>
<evidence type="ECO:0000256" key="7">
    <source>
        <dbReference type="PROSITE-ProRule" id="PRU01015"/>
    </source>
</evidence>
<evidence type="ECO:0000256" key="5">
    <source>
        <dbReference type="ARBA" id="ARBA00047384"/>
    </source>
</evidence>
<gene>
    <name evidence="11" type="primary">Mo00154</name>
    <name evidence="11" type="ORF">E5Q_00154</name>
</gene>
<organism evidence="11 12">
    <name type="scientific">Mixia osmundae (strain CBS 9802 / IAM 14324 / JCM 22182 / KY 12970)</name>
    <dbReference type="NCBI Taxonomy" id="764103"/>
    <lineage>
        <taxon>Eukaryota</taxon>
        <taxon>Fungi</taxon>
        <taxon>Dikarya</taxon>
        <taxon>Basidiomycota</taxon>
        <taxon>Pucciniomycotina</taxon>
        <taxon>Mixiomycetes</taxon>
        <taxon>Mixiales</taxon>
        <taxon>Mixiaceae</taxon>
        <taxon>Mixia</taxon>
    </lineage>
</organism>
<dbReference type="InterPro" id="IPR036236">
    <property type="entry name" value="Znf_C2H2_sf"/>
</dbReference>
<feature type="domain" description="Methyltransferase" evidence="9">
    <location>
        <begin position="231"/>
        <end position="328"/>
    </location>
</feature>
<dbReference type="STRING" id="764103.G7DSF3"/>
<dbReference type="Pfam" id="PF13649">
    <property type="entry name" value="Methyltransf_25"/>
    <property type="match status" value="1"/>
</dbReference>
<comment type="catalytic activity">
    <reaction evidence="6">
        <text>L-arginyl-[protein] + S-adenosyl-L-methionine = N(omega)-methyl-L-arginyl-[protein] + S-adenosyl-L-homocysteine + H(+)</text>
        <dbReference type="Rhea" id="RHEA:48100"/>
        <dbReference type="Rhea" id="RHEA-COMP:10532"/>
        <dbReference type="Rhea" id="RHEA-COMP:11990"/>
        <dbReference type="ChEBI" id="CHEBI:15378"/>
        <dbReference type="ChEBI" id="CHEBI:29965"/>
        <dbReference type="ChEBI" id="CHEBI:57856"/>
        <dbReference type="ChEBI" id="CHEBI:59789"/>
        <dbReference type="ChEBI" id="CHEBI:65280"/>
    </reaction>
    <physiologicalReaction direction="left-to-right" evidence="6">
        <dbReference type="Rhea" id="RHEA:48101"/>
    </physiologicalReaction>
</comment>
<dbReference type="InterPro" id="IPR055135">
    <property type="entry name" value="PRMT_dom"/>
</dbReference>
<evidence type="ECO:0000256" key="6">
    <source>
        <dbReference type="ARBA" id="ARBA00049303"/>
    </source>
</evidence>
<sequence>MNEPVSSDDDGDEQETWDDLSNEDLQDKQACRSLFDDTTHATARAALDYDKRRHGYDLLLDCKRLGLSEYGPIMLINYLRRASDPIAASKAVPDDLTKDESLFRPVIENDPLLQLDFDELLEDDTHASSDELTSTKRALAEAQSQLTLLRQGFDDLRERYRTAVLGDTRSLGDDVSPAQLEAAGTRDDDTHYFESYGHNDIHEIMIKDVMRTRTYRDFMLTNPALFKDAIVLDVGCGTGILSMFAAKAGAKHVFAVDASSIAHKAERNIKENGLDDVITVICGKIEKIVLPVEHVDIIISEWMGYFLLYESMLDSVLFARDRYLKPGGLMAPSQCSIHIAGVQAKEYLGAHLDFWNDVYGFKMSAMRDNYTGSALVDYFKSTLVLTDTCSVKDVHTTTTTVAELAFGSNVKLTVKTSGTLHGLLGWFDTIFTLDGRLEEGLSLPLAAEARRKGETGFSTGPRAVDTHWKQTLFVLDKPIDVQAGTVLEGRFRCRPSDSNSRELSIEVDFSLDGSSHVVAQAWKLIRIFSTRPQSIDKMSNNSAEPSKLNANYNSLVGTATEMVGNATGMTDLAQSGKEQHAKGEAEYKAAQAQGYAEGVSDRVGGKIDNVVGAVTGDDAKQTSGQAQEAKGKAQQKLNEP</sequence>
<dbReference type="InterPro" id="IPR029063">
    <property type="entry name" value="SAM-dependent_MTases_sf"/>
</dbReference>
<dbReference type="InterPro" id="IPR036629">
    <property type="entry name" value="YjbJ_sf"/>
</dbReference>
<protein>
    <recommendedName>
        <fullName evidence="1">type I protein arginine methyltransferase</fullName>
        <ecNumber evidence="1">2.1.1.319</ecNumber>
    </recommendedName>
</protein>
<keyword evidence="3 7" id="KW-0808">Transferase</keyword>
<dbReference type="InParanoid" id="G7DSF3"/>
<evidence type="ECO:0000259" key="10">
    <source>
        <dbReference type="Pfam" id="PF22528"/>
    </source>
</evidence>
<dbReference type="InterPro" id="IPR041698">
    <property type="entry name" value="Methyltransf_25"/>
</dbReference>
<reference evidence="11 12" key="2">
    <citation type="journal article" date="2012" name="Open Biol.">
        <title>Characteristics of nucleosomes and linker DNA regions on the genome of the basidiomycete Mixia osmundae revealed by mono- and dinucleosome mapping.</title>
        <authorList>
            <person name="Nishida H."/>
            <person name="Kondo S."/>
            <person name="Matsumoto T."/>
            <person name="Suzuki Y."/>
            <person name="Yoshikawa H."/>
            <person name="Taylor T.D."/>
            <person name="Sugiyama J."/>
        </authorList>
    </citation>
    <scope>NUCLEOTIDE SEQUENCE [LARGE SCALE GENOMIC DNA]</scope>
    <source>
        <strain evidence="12">CBS 9802 / IAM 14324 / JCM 22182 / KY 12970</strain>
    </source>
</reference>
<dbReference type="Pfam" id="PF22528">
    <property type="entry name" value="PRMT_C"/>
    <property type="match status" value="1"/>
</dbReference>
<dbReference type="SUPFAM" id="SSF69047">
    <property type="entry name" value="Hypothetical protein YjbJ"/>
    <property type="match status" value="1"/>
</dbReference>
<feature type="region of interest" description="Disordered" evidence="8">
    <location>
        <begin position="1"/>
        <end position="23"/>
    </location>
</feature>
<accession>G7DSF3</accession>
<proteinExistence type="predicted"/>
<evidence type="ECO:0000256" key="4">
    <source>
        <dbReference type="ARBA" id="ARBA00022691"/>
    </source>
</evidence>
<comment type="caution">
    <text evidence="11">The sequence shown here is derived from an EMBL/GenBank/DDBJ whole genome shotgun (WGS) entry which is preliminary data.</text>
</comment>
<feature type="domain" description="Protein arginine N-methyltransferase" evidence="10">
    <location>
        <begin position="335"/>
        <end position="512"/>
    </location>
</feature>
<dbReference type="GO" id="GO:0032259">
    <property type="term" value="P:methylation"/>
    <property type="evidence" value="ECO:0007669"/>
    <property type="project" value="UniProtKB-KW"/>
</dbReference>
<dbReference type="OrthoDB" id="7848332at2759"/>
<evidence type="ECO:0000259" key="9">
    <source>
        <dbReference type="Pfam" id="PF13649"/>
    </source>
</evidence>
<name>G7DSF3_MIXOS</name>
<keyword evidence="4 7" id="KW-0949">S-adenosyl-L-methionine</keyword>
<dbReference type="SUPFAM" id="SSF57667">
    <property type="entry name" value="beta-beta-alpha zinc fingers"/>
    <property type="match status" value="1"/>
</dbReference>
<dbReference type="Gene3D" id="2.70.160.11">
    <property type="entry name" value="Hnrnp arginine n-methyltransferase1"/>
    <property type="match status" value="1"/>
</dbReference>
<dbReference type="PROSITE" id="PS51678">
    <property type="entry name" value="SAM_MT_PRMT"/>
    <property type="match status" value="1"/>
</dbReference>
<dbReference type="GO" id="GO:0005634">
    <property type="term" value="C:nucleus"/>
    <property type="evidence" value="ECO:0007669"/>
    <property type="project" value="TreeGrafter"/>
</dbReference>
<dbReference type="eggNOG" id="KOG1499">
    <property type="taxonomic scope" value="Eukaryota"/>
</dbReference>
<dbReference type="SUPFAM" id="SSF53335">
    <property type="entry name" value="S-adenosyl-L-methionine-dependent methyltransferases"/>
    <property type="match status" value="1"/>
</dbReference>
<dbReference type="GO" id="GO:0035242">
    <property type="term" value="F:protein-arginine omega-N asymmetric methyltransferase activity"/>
    <property type="evidence" value="ECO:0007669"/>
    <property type="project" value="UniProtKB-EC"/>
</dbReference>
<dbReference type="GO" id="GO:0042054">
    <property type="term" value="F:histone methyltransferase activity"/>
    <property type="evidence" value="ECO:0007669"/>
    <property type="project" value="TreeGrafter"/>
</dbReference>
<evidence type="ECO:0000313" key="11">
    <source>
        <dbReference type="EMBL" id="GAA93513.1"/>
    </source>
</evidence>
<dbReference type="Gene3D" id="3.40.50.150">
    <property type="entry name" value="Vaccinia Virus protein VP39"/>
    <property type="match status" value="1"/>
</dbReference>